<comment type="caution">
    <text evidence="2">The sequence shown here is derived from an EMBL/GenBank/DDBJ whole genome shotgun (WGS) entry which is preliminary data.</text>
</comment>
<dbReference type="GeneID" id="40331127"/>
<feature type="region of interest" description="Disordered" evidence="1">
    <location>
        <begin position="1"/>
        <end position="29"/>
    </location>
</feature>
<feature type="region of interest" description="Disordered" evidence="1">
    <location>
        <begin position="48"/>
        <end position="75"/>
    </location>
</feature>
<protein>
    <submittedName>
        <fullName evidence="2">Uncharacterized protein</fullName>
    </submittedName>
</protein>
<dbReference type="VEuPathDB" id="TriTrypDB:TRSC58_00304"/>
<organism evidence="2 3">
    <name type="scientific">Trypanosoma rangeli</name>
    <dbReference type="NCBI Taxonomy" id="5698"/>
    <lineage>
        <taxon>Eukaryota</taxon>
        <taxon>Discoba</taxon>
        <taxon>Euglenozoa</taxon>
        <taxon>Kinetoplastea</taxon>
        <taxon>Metakinetoplastina</taxon>
        <taxon>Trypanosomatida</taxon>
        <taxon>Trypanosomatidae</taxon>
        <taxon>Trypanosoma</taxon>
        <taxon>Herpetosoma</taxon>
    </lineage>
</organism>
<evidence type="ECO:0000313" key="2">
    <source>
        <dbReference type="EMBL" id="RNF01144.1"/>
    </source>
</evidence>
<evidence type="ECO:0000256" key="1">
    <source>
        <dbReference type="SAM" id="MobiDB-lite"/>
    </source>
</evidence>
<dbReference type="AlphaFoldDB" id="A0A3R7K7B4"/>
<gene>
    <name evidence="2" type="ORF">TraAM80_07194</name>
</gene>
<feature type="compositionally biased region" description="Basic and acidic residues" evidence="1">
    <location>
        <begin position="50"/>
        <end position="70"/>
    </location>
</feature>
<dbReference type="Proteomes" id="UP000283634">
    <property type="component" value="Unassembled WGS sequence"/>
</dbReference>
<dbReference type="EMBL" id="MKGL01000289">
    <property type="protein sequence ID" value="RNF01144.1"/>
    <property type="molecule type" value="Genomic_DNA"/>
</dbReference>
<proteinExistence type="predicted"/>
<dbReference type="RefSeq" id="XP_029236165.1">
    <property type="nucleotide sequence ID" value="XM_029384000.1"/>
</dbReference>
<reference evidence="2 3" key="1">
    <citation type="journal article" date="2018" name="BMC Genomics">
        <title>Genomic comparison of Trypanosoma conorhini and Trypanosoma rangeli to Trypanosoma cruzi strains of high and low virulence.</title>
        <authorList>
            <person name="Bradwell K.R."/>
            <person name="Koparde V.N."/>
            <person name="Matveyev A.V."/>
            <person name="Serrano M.G."/>
            <person name="Alves J.M."/>
            <person name="Parikh H."/>
            <person name="Huang B."/>
            <person name="Lee V."/>
            <person name="Espinosa-Alvarez O."/>
            <person name="Ortiz P.A."/>
            <person name="Costa-Martins A.G."/>
            <person name="Teixeira M.M."/>
            <person name="Buck G.A."/>
        </authorList>
    </citation>
    <scope>NUCLEOTIDE SEQUENCE [LARGE SCALE GENOMIC DNA]</scope>
    <source>
        <strain evidence="2 3">AM80</strain>
    </source>
</reference>
<sequence length="153" mass="18112">MGPSHGMQRSRPNAGPTSGNHMSLVEPPDLTQHLQFGMNNMEYVMVPDVPEERRNRTDVEKEREMQHRFGEYGPGERLVKSSQQTRRDMLQEQQDVDGLPWEMRWRREMIPTAEEMIQEVRDRFDLYIRILLSESRSGTRTGRIDPSRFRRIV</sequence>
<name>A0A3R7K7B4_TRYRA</name>
<evidence type="ECO:0000313" key="3">
    <source>
        <dbReference type="Proteomes" id="UP000283634"/>
    </source>
</evidence>
<accession>A0A3R7K7B4</accession>
<keyword evidence="3" id="KW-1185">Reference proteome</keyword>